<accession>A0A0A1U8H4</accession>
<dbReference type="PANTHER" id="PTHR37834">
    <property type="entry name" value="GDSL-LIKE LIPASE/ACYLHYDROLASE DOMAIN PROTEIN (AFU_ORTHOLOGUE AFUA_2G00620)"/>
    <property type="match status" value="1"/>
</dbReference>
<dbReference type="PANTHER" id="PTHR37834:SF2">
    <property type="entry name" value="ESTERASE, SGNH HYDROLASE-TYPE"/>
    <property type="match status" value="1"/>
</dbReference>
<name>A0A0A1U8H4_ENTIV</name>
<dbReference type="EMBL" id="KB206756">
    <property type="protein sequence ID" value="ELP88283.1"/>
    <property type="molecule type" value="Genomic_DNA"/>
</dbReference>
<dbReference type="AlphaFoldDB" id="A0A0A1U8H4"/>
<sequence length="433" mass="49806">MEVTYQQSTTLDIPVDLCFENILFNCRYTKTEKSMSFDWPSSSFEFNCPQGTLVLYFKSQGVNLIKIKTKELLVITRTEPIHPVPEELINNTLAFENSFITITLTNRTDRLVRISLIKITEARDGALSFFGSNIKLPPIERTKQKTMEIIGDSMMCGYGIFPVEGCTSVPYQSDSTSTFAAQLADKFELSTRTIAYSGIGLVRSYKEIEFPNEKFNLPILWSRECAGGDTSVYDHKEWIPDYVLLSFGMNDFWDVVANVVDESLVPPAYIKPKAIKREKEVHFYEKETKVITPLPRVDSAIEKKEVRKQVEQWTHEGHEKTIIDFFVSNDESDLDEVFAEHCILFLEKLLSVYKTSTIFVELGPILPREGEIAWQSAIKSINRKYGKRVVELNCQLCYTQKDQECWGVYGHPSYEGHKRIFETILQQFANEMN</sequence>
<dbReference type="VEuPathDB" id="AmoebaDB:EIN_226660"/>
<dbReference type="Proteomes" id="UP000014680">
    <property type="component" value="Unassembled WGS sequence"/>
</dbReference>
<dbReference type="KEGG" id="eiv:EIN_226660"/>
<reference evidence="1 2" key="1">
    <citation type="submission" date="2012-10" db="EMBL/GenBank/DDBJ databases">
        <authorList>
            <person name="Zafar N."/>
            <person name="Inman J."/>
            <person name="Hall N."/>
            <person name="Lorenzi H."/>
            <person name="Caler E."/>
        </authorList>
    </citation>
    <scope>NUCLEOTIDE SEQUENCE [LARGE SCALE GENOMIC DNA]</scope>
    <source>
        <strain evidence="1 2">IP1</strain>
    </source>
</reference>
<dbReference type="GeneID" id="14887044"/>
<dbReference type="OrthoDB" id="27560at2759"/>
<proteinExistence type="predicted"/>
<dbReference type="RefSeq" id="XP_004255054.1">
    <property type="nucleotide sequence ID" value="XM_004255006.1"/>
</dbReference>
<dbReference type="InterPro" id="IPR052762">
    <property type="entry name" value="PCW_deacetylase/CE"/>
</dbReference>
<evidence type="ECO:0008006" key="3">
    <source>
        <dbReference type="Google" id="ProtNLM"/>
    </source>
</evidence>
<evidence type="ECO:0000313" key="2">
    <source>
        <dbReference type="Proteomes" id="UP000014680"/>
    </source>
</evidence>
<dbReference type="OMA" id="PDYVMIN"/>
<organism evidence="1 2">
    <name type="scientific">Entamoeba invadens IP1</name>
    <dbReference type="NCBI Taxonomy" id="370355"/>
    <lineage>
        <taxon>Eukaryota</taxon>
        <taxon>Amoebozoa</taxon>
        <taxon>Evosea</taxon>
        <taxon>Archamoebae</taxon>
        <taxon>Mastigamoebida</taxon>
        <taxon>Entamoebidae</taxon>
        <taxon>Entamoeba</taxon>
    </lineage>
</organism>
<dbReference type="SUPFAM" id="SSF52266">
    <property type="entry name" value="SGNH hydrolase"/>
    <property type="match status" value="1"/>
</dbReference>
<dbReference type="Gene3D" id="3.40.50.1110">
    <property type="entry name" value="SGNH hydrolase"/>
    <property type="match status" value="1"/>
</dbReference>
<evidence type="ECO:0000313" key="1">
    <source>
        <dbReference type="EMBL" id="ELP88283.1"/>
    </source>
</evidence>
<protein>
    <recommendedName>
        <fullName evidence="3">SGNH hydrolase-type esterase domain-containing protein</fullName>
    </recommendedName>
</protein>
<keyword evidence="2" id="KW-1185">Reference proteome</keyword>
<dbReference type="InterPro" id="IPR036514">
    <property type="entry name" value="SGNH_hydro_sf"/>
</dbReference>
<gene>
    <name evidence="1" type="ORF">EIN_226660</name>
</gene>